<gene>
    <name evidence="2" type="ORF">BFJ69_g1288</name>
</gene>
<reference evidence="2 3" key="1">
    <citation type="journal article" date="2018" name="Sci. Rep.">
        <title>Characterisation of pathogen-specific regions and novel effector candidates in Fusarium oxysporum f. sp. cepae.</title>
        <authorList>
            <person name="Armitage A.D."/>
            <person name="Taylor A."/>
            <person name="Sobczyk M.K."/>
            <person name="Baxter L."/>
            <person name="Greenfield B.P."/>
            <person name="Bates H.J."/>
            <person name="Wilson F."/>
            <person name="Jackson A.C."/>
            <person name="Ott S."/>
            <person name="Harrison R.J."/>
            <person name="Clarkson J.P."/>
        </authorList>
    </citation>
    <scope>NUCLEOTIDE SEQUENCE [LARGE SCALE GENOMIC DNA]</scope>
    <source>
        <strain evidence="2 3">Fo_A13</strain>
    </source>
</reference>
<comment type="caution">
    <text evidence="2">The sequence shown here is derived from an EMBL/GenBank/DDBJ whole genome shotgun (WGS) entry which is preliminary data.</text>
</comment>
<proteinExistence type="predicted"/>
<dbReference type="EMBL" id="MRCX01000006">
    <property type="protein sequence ID" value="RKK85678.1"/>
    <property type="molecule type" value="Genomic_DNA"/>
</dbReference>
<protein>
    <submittedName>
        <fullName evidence="2">Uncharacterized protein</fullName>
    </submittedName>
</protein>
<name>A0A420NZH2_FUSOX</name>
<dbReference type="AlphaFoldDB" id="A0A420NZH2"/>
<organism evidence="2 3">
    <name type="scientific">Fusarium oxysporum</name>
    <name type="common">Fusarium vascular wilt</name>
    <dbReference type="NCBI Taxonomy" id="5507"/>
    <lineage>
        <taxon>Eukaryota</taxon>
        <taxon>Fungi</taxon>
        <taxon>Dikarya</taxon>
        <taxon>Ascomycota</taxon>
        <taxon>Pezizomycotina</taxon>
        <taxon>Sordariomycetes</taxon>
        <taxon>Hypocreomycetidae</taxon>
        <taxon>Hypocreales</taxon>
        <taxon>Nectriaceae</taxon>
        <taxon>Fusarium</taxon>
        <taxon>Fusarium oxysporum species complex</taxon>
    </lineage>
</organism>
<dbReference type="Proteomes" id="UP000285084">
    <property type="component" value="Unassembled WGS sequence"/>
</dbReference>
<evidence type="ECO:0000313" key="3">
    <source>
        <dbReference type="Proteomes" id="UP000285084"/>
    </source>
</evidence>
<accession>A0A420NZH2</accession>
<evidence type="ECO:0000256" key="1">
    <source>
        <dbReference type="SAM" id="MobiDB-lite"/>
    </source>
</evidence>
<evidence type="ECO:0000313" key="2">
    <source>
        <dbReference type="EMBL" id="RKK85678.1"/>
    </source>
</evidence>
<feature type="region of interest" description="Disordered" evidence="1">
    <location>
        <begin position="1"/>
        <end position="25"/>
    </location>
</feature>
<sequence>MGMAIGDGTVESKAAANSNTSDGQMKCKKTCVEMFRCIGAKKPTVQ</sequence>